<accession>A0A9D4MU45</accession>
<name>A0A9D4MU45_DREPO</name>
<dbReference type="Proteomes" id="UP000828390">
    <property type="component" value="Unassembled WGS sequence"/>
</dbReference>
<comment type="caution">
    <text evidence="1">The sequence shown here is derived from an EMBL/GenBank/DDBJ whole genome shotgun (WGS) entry which is preliminary data.</text>
</comment>
<sequence length="67" mass="7991">MELILRSSWRHTLDTWSVITLHACDKVTELTHLLKRHHWDTLGIAEVRLLGFRVHQQTKVWFNEEAS</sequence>
<reference evidence="1" key="2">
    <citation type="submission" date="2020-11" db="EMBL/GenBank/DDBJ databases">
        <authorList>
            <person name="McCartney M.A."/>
            <person name="Auch B."/>
            <person name="Kono T."/>
            <person name="Mallez S."/>
            <person name="Becker A."/>
            <person name="Gohl D.M."/>
            <person name="Silverstein K.A.T."/>
            <person name="Koren S."/>
            <person name="Bechman K.B."/>
            <person name="Herman A."/>
            <person name="Abrahante J.E."/>
            <person name="Garbe J."/>
        </authorList>
    </citation>
    <scope>NUCLEOTIDE SEQUENCE</scope>
    <source>
        <strain evidence="1">Duluth1</strain>
        <tissue evidence="1">Whole animal</tissue>
    </source>
</reference>
<evidence type="ECO:0000313" key="1">
    <source>
        <dbReference type="EMBL" id="KAH3883927.1"/>
    </source>
</evidence>
<protein>
    <submittedName>
        <fullName evidence="1">Uncharacterized protein</fullName>
    </submittedName>
</protein>
<keyword evidence="2" id="KW-1185">Reference proteome</keyword>
<dbReference type="AlphaFoldDB" id="A0A9D4MU45"/>
<dbReference type="EMBL" id="JAIWYP010000001">
    <property type="protein sequence ID" value="KAH3883927.1"/>
    <property type="molecule type" value="Genomic_DNA"/>
</dbReference>
<evidence type="ECO:0000313" key="2">
    <source>
        <dbReference type="Proteomes" id="UP000828390"/>
    </source>
</evidence>
<proteinExistence type="predicted"/>
<organism evidence="1 2">
    <name type="scientific">Dreissena polymorpha</name>
    <name type="common">Zebra mussel</name>
    <name type="synonym">Mytilus polymorpha</name>
    <dbReference type="NCBI Taxonomy" id="45954"/>
    <lineage>
        <taxon>Eukaryota</taxon>
        <taxon>Metazoa</taxon>
        <taxon>Spiralia</taxon>
        <taxon>Lophotrochozoa</taxon>
        <taxon>Mollusca</taxon>
        <taxon>Bivalvia</taxon>
        <taxon>Autobranchia</taxon>
        <taxon>Heteroconchia</taxon>
        <taxon>Euheterodonta</taxon>
        <taxon>Imparidentia</taxon>
        <taxon>Neoheterodontei</taxon>
        <taxon>Myida</taxon>
        <taxon>Dreissenoidea</taxon>
        <taxon>Dreissenidae</taxon>
        <taxon>Dreissena</taxon>
    </lineage>
</organism>
<gene>
    <name evidence="1" type="ORF">DPMN_007896</name>
</gene>
<reference evidence="1" key="1">
    <citation type="journal article" date="2019" name="bioRxiv">
        <title>The Genome of the Zebra Mussel, Dreissena polymorpha: A Resource for Invasive Species Research.</title>
        <authorList>
            <person name="McCartney M.A."/>
            <person name="Auch B."/>
            <person name="Kono T."/>
            <person name="Mallez S."/>
            <person name="Zhang Y."/>
            <person name="Obille A."/>
            <person name="Becker A."/>
            <person name="Abrahante J.E."/>
            <person name="Garbe J."/>
            <person name="Badalamenti J.P."/>
            <person name="Herman A."/>
            <person name="Mangelson H."/>
            <person name="Liachko I."/>
            <person name="Sullivan S."/>
            <person name="Sone E.D."/>
            <person name="Koren S."/>
            <person name="Silverstein K.A.T."/>
            <person name="Beckman K.B."/>
            <person name="Gohl D.M."/>
        </authorList>
    </citation>
    <scope>NUCLEOTIDE SEQUENCE</scope>
    <source>
        <strain evidence="1">Duluth1</strain>
        <tissue evidence="1">Whole animal</tissue>
    </source>
</reference>